<dbReference type="Pfam" id="PF01259">
    <property type="entry name" value="SAICAR_synt"/>
    <property type="match status" value="1"/>
</dbReference>
<proteinExistence type="predicted"/>
<keyword evidence="3 9" id="KW-0436">Ligase</keyword>
<keyword evidence="4" id="KW-0547">Nucleotide-binding</keyword>
<keyword evidence="10" id="KW-1185">Reference proteome</keyword>
<evidence type="ECO:0000256" key="3">
    <source>
        <dbReference type="ARBA" id="ARBA00022598"/>
    </source>
</evidence>
<dbReference type="EMBL" id="JBHSHT010000002">
    <property type="protein sequence ID" value="MFC4825961.1"/>
    <property type="molecule type" value="Genomic_DNA"/>
</dbReference>
<evidence type="ECO:0000256" key="2">
    <source>
        <dbReference type="ARBA" id="ARBA00012217"/>
    </source>
</evidence>
<evidence type="ECO:0000313" key="9">
    <source>
        <dbReference type="EMBL" id="MFC4825961.1"/>
    </source>
</evidence>
<keyword evidence="6" id="KW-0067">ATP-binding</keyword>
<dbReference type="SUPFAM" id="SSF56104">
    <property type="entry name" value="SAICAR synthase-like"/>
    <property type="match status" value="1"/>
</dbReference>
<evidence type="ECO:0000256" key="4">
    <source>
        <dbReference type="ARBA" id="ARBA00022741"/>
    </source>
</evidence>
<dbReference type="RefSeq" id="WP_254268415.1">
    <property type="nucleotide sequence ID" value="NZ_CP100400.1"/>
</dbReference>
<dbReference type="EC" id="6.3.2.6" evidence="2"/>
<reference evidence="9 10" key="1">
    <citation type="journal article" date="2019" name="Int. J. Syst. Evol. Microbiol.">
        <title>The Global Catalogue of Microorganisms (GCM) 10K type strain sequencing project: providing services to taxonomists for standard genome sequencing and annotation.</title>
        <authorList>
            <consortium name="The Broad Institute Genomics Platform"/>
            <consortium name="The Broad Institute Genome Sequencing Center for Infectious Disease"/>
            <person name="Wu L."/>
            <person name="Ma J."/>
        </authorList>
    </citation>
    <scope>NUCLEOTIDE SEQUENCE [LARGE SCALE GENOMIC DNA]</scope>
    <source>
        <strain evidence="9 10">XZYJ18</strain>
    </source>
</reference>
<sequence>MTSVKEFRVEREPTANTLGRGAFVFTDDYSVFDWGKMPDEIPDKGASLCSMGAFNFELLEDEGVPTHYRGVVSEAQSASDGRAGEPRDDPDSGDVVSLSEADEPPTEMAIELTQVPDLPHEGRDYDYDAFHAAAGDNYLIPLEVVFRNSVPVGSSLRKRTTPADHALDFEEWPEGVVQLEEPIVEFSTKYEESDRYLSRAEADRIAGLADVTELEDVAREVNRVVTERAAEAELVHEDGKIECCYFDGEIRVADVVGTFDENRFTFHGQQVSKEFVRQYHKRTQPEWVEAVDAAKREAEERDVADWKSLCEESPEPLDDEVVAAARDLYAAGTNAYVGRELFDAPSLEDAVAEVRDL</sequence>
<dbReference type="PANTHER" id="PTHR43700">
    <property type="entry name" value="PHOSPHORIBOSYLAMINOIMIDAZOLE-SUCCINOCARBOXAMIDE SYNTHASE"/>
    <property type="match status" value="1"/>
</dbReference>
<dbReference type="GeneID" id="73043313"/>
<evidence type="ECO:0000256" key="7">
    <source>
        <dbReference type="SAM" id="MobiDB-lite"/>
    </source>
</evidence>
<evidence type="ECO:0000313" key="10">
    <source>
        <dbReference type="Proteomes" id="UP001595945"/>
    </source>
</evidence>
<gene>
    <name evidence="9" type="ORF">ACFO9K_17020</name>
</gene>
<name>A0ABD5Q626_9EURY</name>
<feature type="region of interest" description="Disordered" evidence="7">
    <location>
        <begin position="74"/>
        <end position="104"/>
    </location>
</feature>
<dbReference type="GO" id="GO:0006164">
    <property type="term" value="P:purine nucleotide biosynthetic process"/>
    <property type="evidence" value="ECO:0007669"/>
    <property type="project" value="UniProtKB-KW"/>
</dbReference>
<dbReference type="PANTHER" id="PTHR43700:SF1">
    <property type="entry name" value="PHOSPHORIBOSYLAMINOIMIDAZOLE-SUCCINOCARBOXAMIDE SYNTHASE"/>
    <property type="match status" value="1"/>
</dbReference>
<feature type="domain" description="SAICAR synthetase/ADE2 N-terminal" evidence="8">
    <location>
        <begin position="22"/>
        <end position="291"/>
    </location>
</feature>
<dbReference type="GO" id="GO:0005524">
    <property type="term" value="F:ATP binding"/>
    <property type="evidence" value="ECO:0007669"/>
    <property type="project" value="UniProtKB-KW"/>
</dbReference>
<dbReference type="InterPro" id="IPR028923">
    <property type="entry name" value="SAICAR_synt/ADE2_N"/>
</dbReference>
<dbReference type="Gene3D" id="3.30.470.20">
    <property type="entry name" value="ATP-grasp fold, B domain"/>
    <property type="match status" value="1"/>
</dbReference>
<evidence type="ECO:0000256" key="6">
    <source>
        <dbReference type="ARBA" id="ARBA00022840"/>
    </source>
</evidence>
<evidence type="ECO:0000256" key="1">
    <source>
        <dbReference type="ARBA" id="ARBA00004672"/>
    </source>
</evidence>
<dbReference type="NCBIfam" id="NF010566">
    <property type="entry name" value="PRK13959.1-4"/>
    <property type="match status" value="1"/>
</dbReference>
<comment type="caution">
    <text evidence="9">The sequence shown here is derived from an EMBL/GenBank/DDBJ whole genome shotgun (WGS) entry which is preliminary data.</text>
</comment>
<dbReference type="AlphaFoldDB" id="A0ABD5Q626"/>
<evidence type="ECO:0000256" key="5">
    <source>
        <dbReference type="ARBA" id="ARBA00022755"/>
    </source>
</evidence>
<dbReference type="Gene3D" id="3.30.200.20">
    <property type="entry name" value="Phosphorylase Kinase, domain 1"/>
    <property type="match status" value="1"/>
</dbReference>
<accession>A0ABD5Q626</accession>
<dbReference type="GO" id="GO:0004639">
    <property type="term" value="F:phosphoribosylaminoimidazolesuccinocarboxamide synthase activity"/>
    <property type="evidence" value="ECO:0007669"/>
    <property type="project" value="UniProtKB-EC"/>
</dbReference>
<dbReference type="Proteomes" id="UP001595945">
    <property type="component" value="Unassembled WGS sequence"/>
</dbReference>
<evidence type="ECO:0000259" key="8">
    <source>
        <dbReference type="Pfam" id="PF01259"/>
    </source>
</evidence>
<organism evidence="9 10">
    <name type="scientific">Halorussus aquaticus</name>
    <dbReference type="NCBI Taxonomy" id="2953748"/>
    <lineage>
        <taxon>Archaea</taxon>
        <taxon>Methanobacteriati</taxon>
        <taxon>Methanobacteriota</taxon>
        <taxon>Stenosarchaea group</taxon>
        <taxon>Halobacteria</taxon>
        <taxon>Halobacteriales</taxon>
        <taxon>Haladaptataceae</taxon>
        <taxon>Halorussus</taxon>
    </lineage>
</organism>
<protein>
    <recommendedName>
        <fullName evidence="2">phosphoribosylaminoimidazolesuccinocarboxamide synthase</fullName>
        <ecNumber evidence="2">6.3.2.6</ecNumber>
    </recommendedName>
</protein>
<comment type="pathway">
    <text evidence="1">Purine metabolism; IMP biosynthesis via de novo pathway; 5-amino-1-(5-phospho-D-ribosyl)imidazole-4-carboxamide from 5-amino-1-(5-phospho-D-ribosyl)imidazole-4-carboxylate: step 1/2.</text>
</comment>
<keyword evidence="5" id="KW-0658">Purine biosynthesis</keyword>